<dbReference type="PANTHER" id="PTHR46254">
    <property type="entry name" value="PROTEIN GVQW1-RELATED"/>
    <property type="match status" value="1"/>
</dbReference>
<keyword evidence="2" id="KW-1185">Reference proteome</keyword>
<name>A0A8I5R2Q3_PAPAN</name>
<dbReference type="OMA" id="HVPAKAM"/>
<dbReference type="GeneTree" id="ENSGT00940000161627"/>
<reference evidence="1 2" key="1">
    <citation type="submission" date="2012-03" db="EMBL/GenBank/DDBJ databases">
        <title>Whole Genome Assembly of Papio anubis.</title>
        <authorList>
            <person name="Liu Y.L."/>
            <person name="Abraham K.A."/>
            <person name="Akbar H.A."/>
            <person name="Ali S.A."/>
            <person name="Anosike U.A."/>
            <person name="Aqrawi P.A."/>
            <person name="Arias F.A."/>
            <person name="Attaway T.A."/>
            <person name="Awwad R.A."/>
            <person name="Babu C.B."/>
            <person name="Bandaranaike D.B."/>
            <person name="Battles P.B."/>
            <person name="Bell A.B."/>
            <person name="Beltran B.B."/>
            <person name="Berhane-Mersha D.B."/>
            <person name="Bess C.B."/>
            <person name="Bickham C.B."/>
            <person name="Bolden T.B."/>
            <person name="Carter K.C."/>
            <person name="Chau D.C."/>
            <person name="Chavez A.C."/>
            <person name="Clerc-Blankenburg K.C."/>
            <person name="Coyle M.C."/>
            <person name="Dao M.D."/>
            <person name="Davila M.L.D."/>
            <person name="Davy-Carroll L.D."/>
            <person name="Denson S.D."/>
            <person name="Dinh H.D."/>
            <person name="Fernandez S.F."/>
            <person name="Fernando P.F."/>
            <person name="Forbes L.F."/>
            <person name="Francis C.F."/>
            <person name="Francisco L.F."/>
            <person name="Fu Q.F."/>
            <person name="Garcia-Iii R.G."/>
            <person name="Garrett T.G."/>
            <person name="Gross S.G."/>
            <person name="Gubbala S.G."/>
            <person name="Hirani K.H."/>
            <person name="Hogues M.H."/>
            <person name="Hollins B.H."/>
            <person name="Jackson L.J."/>
            <person name="Javaid M.J."/>
            <person name="Jhangiani S.J."/>
            <person name="Johnson A.J."/>
            <person name="Johnson B.J."/>
            <person name="Jones J.J."/>
            <person name="Joshi V.J."/>
            <person name="Kalu J.K."/>
            <person name="Khan N.K."/>
            <person name="Korchina V.K."/>
            <person name="Kovar C.K."/>
            <person name="Lago L.L."/>
            <person name="Lara F.L."/>
            <person name="Le T.-K.L."/>
            <person name="Lee S.L."/>
            <person name="Legall-Iii F.L."/>
            <person name="Lemon S.L."/>
            <person name="Liu J.L."/>
            <person name="Liu Y.-S.L."/>
            <person name="Liyanage D.L."/>
            <person name="Lopez J.L."/>
            <person name="Lorensuhewa L.L."/>
            <person name="Mata R.M."/>
            <person name="Mathew T.M."/>
            <person name="Mercado C.M."/>
            <person name="Mercado I.M."/>
            <person name="Morales K.M."/>
            <person name="Morgan M.M."/>
            <person name="Munidasa M.M."/>
            <person name="Ngo D.N."/>
            <person name="Nguyen L.N."/>
            <person name="Nguyen T.N."/>
            <person name="Nguyen N.N."/>
            <person name="Obregon M.O."/>
            <person name="Okwuonu G.O."/>
            <person name="Ongeri F.O."/>
            <person name="Onwere C.O."/>
            <person name="Osifeso I.O."/>
            <person name="Parra A.P."/>
            <person name="Patil S.P."/>
            <person name="Perez A.P."/>
            <person name="Perez Y.P."/>
            <person name="Pham C.P."/>
            <person name="Pu L.-L.P."/>
            <person name="Puazo M.P."/>
            <person name="Quiroz J.Q."/>
            <person name="Rouhana J.R."/>
            <person name="Ruiz M.R."/>
            <person name="Ruiz S.-J.R."/>
            <person name="Saada N.S."/>
            <person name="Santibanez J.S."/>
            <person name="Scheel M.S."/>
            <person name="Schneider B.S."/>
            <person name="Simmons D.S."/>
            <person name="Sisson I.S."/>
            <person name="Tang L.-Y.T."/>
            <person name="Thornton R.T."/>
            <person name="Tisius J.T."/>
            <person name="Toledanes G.T."/>
            <person name="Trejos Z.T."/>
            <person name="Usmani K.U."/>
            <person name="Varghese R.V."/>
            <person name="Vattathil S.V."/>
            <person name="Vee V.V."/>
            <person name="Walker D.W."/>
            <person name="Weissenberger G.W."/>
            <person name="White C.W."/>
            <person name="Williams A.W."/>
            <person name="Woodworth J.W."/>
            <person name="Wright R.W."/>
            <person name="Zhu Y.Z."/>
            <person name="Han Y.H."/>
            <person name="Newsham I.N."/>
            <person name="Nazareth L.N."/>
            <person name="Worley K.W."/>
            <person name="Muzny D.M."/>
            <person name="Rogers J.R."/>
            <person name="Gibbs R.G."/>
        </authorList>
    </citation>
    <scope>NUCLEOTIDE SEQUENCE [LARGE SCALE GENOMIC DNA]</scope>
</reference>
<accession>A0A8I5R2Q3</accession>
<dbReference type="PRINTS" id="PR02045">
    <property type="entry name" value="F138DOMAIN"/>
</dbReference>
<organism evidence="1 2">
    <name type="scientific">Papio anubis</name>
    <name type="common">Olive baboon</name>
    <dbReference type="NCBI Taxonomy" id="9555"/>
    <lineage>
        <taxon>Eukaryota</taxon>
        <taxon>Metazoa</taxon>
        <taxon>Chordata</taxon>
        <taxon>Craniata</taxon>
        <taxon>Vertebrata</taxon>
        <taxon>Euteleostomi</taxon>
        <taxon>Mammalia</taxon>
        <taxon>Eutheria</taxon>
        <taxon>Euarchontoglires</taxon>
        <taxon>Primates</taxon>
        <taxon>Haplorrhini</taxon>
        <taxon>Catarrhini</taxon>
        <taxon>Cercopithecidae</taxon>
        <taxon>Cercopithecinae</taxon>
        <taxon>Papio</taxon>
    </lineage>
</organism>
<dbReference type="AlphaFoldDB" id="A0A8I5R2Q3"/>
<evidence type="ECO:0000313" key="2">
    <source>
        <dbReference type="Proteomes" id="UP000028761"/>
    </source>
</evidence>
<reference evidence="1" key="2">
    <citation type="submission" date="2025-08" db="UniProtKB">
        <authorList>
            <consortium name="Ensembl"/>
        </authorList>
    </citation>
    <scope>IDENTIFICATION</scope>
</reference>
<evidence type="ECO:0000313" key="1">
    <source>
        <dbReference type="Ensembl" id="ENSPANP00000060518.1"/>
    </source>
</evidence>
<proteinExistence type="predicted"/>
<dbReference type="PANTHER" id="PTHR46254:SF3">
    <property type="entry name" value="SECRETED PROTEIN"/>
    <property type="match status" value="1"/>
</dbReference>
<dbReference type="Proteomes" id="UP000028761">
    <property type="component" value="Chromosome 13"/>
</dbReference>
<dbReference type="Ensembl" id="ENSPANT00000078794.1">
    <property type="protein sequence ID" value="ENSPANP00000060518.1"/>
    <property type="gene ID" value="ENSPANG00000046423.1"/>
</dbReference>
<reference evidence="1" key="3">
    <citation type="submission" date="2025-09" db="UniProtKB">
        <authorList>
            <consortium name="Ensembl"/>
        </authorList>
    </citation>
    <scope>IDENTIFICATION</scope>
</reference>
<protein>
    <submittedName>
        <fullName evidence="1">Uncharacterized protein</fullName>
    </submittedName>
</protein>
<sequence length="152" mass="16785">MFSLFSSHLQVRACGIWFSVSVSLLRIMASSSFHVPAKAMISFFFFFFFETGSCSVAQAGVHQSNLSSLQPPAPRFKRFLCLRLPRSWDYRHVPPCPANFVFLVEMGFYHVGQAGLELLTSSDPPASASQSAGITGVSHHALAYPPAFTGWY</sequence>